<feature type="transmembrane region" description="Helical" evidence="6">
    <location>
        <begin position="73"/>
        <end position="91"/>
    </location>
</feature>
<feature type="domain" description="Sulfatase N-terminal" evidence="7">
    <location>
        <begin position="237"/>
        <end position="532"/>
    </location>
</feature>
<evidence type="ECO:0000313" key="9">
    <source>
        <dbReference type="Proteomes" id="UP000249061"/>
    </source>
</evidence>
<dbReference type="GO" id="GO:0005886">
    <property type="term" value="C:plasma membrane"/>
    <property type="evidence" value="ECO:0007669"/>
    <property type="project" value="UniProtKB-SubCell"/>
</dbReference>
<evidence type="ECO:0000256" key="3">
    <source>
        <dbReference type="ARBA" id="ARBA00022692"/>
    </source>
</evidence>
<dbReference type="SUPFAM" id="SSF53649">
    <property type="entry name" value="Alkaline phosphatase-like"/>
    <property type="match status" value="1"/>
</dbReference>
<reference evidence="8 9" key="1">
    <citation type="submission" date="2017-08" db="EMBL/GenBank/DDBJ databases">
        <title>Infants hospitalized years apart are colonized by the same room-sourced microbial strains.</title>
        <authorList>
            <person name="Brooks B."/>
            <person name="Olm M.R."/>
            <person name="Firek B.A."/>
            <person name="Baker R."/>
            <person name="Thomas B.C."/>
            <person name="Morowitz M.J."/>
            <person name="Banfield J.F."/>
        </authorList>
    </citation>
    <scope>NUCLEOTIDE SEQUENCE [LARGE SCALE GENOMIC DNA]</scope>
    <source>
        <strain evidence="8">S2_003_000_R2_14</strain>
    </source>
</reference>
<protein>
    <recommendedName>
        <fullName evidence="7">Sulfatase N-terminal domain-containing protein</fullName>
    </recommendedName>
</protein>
<gene>
    <name evidence="8" type="ORF">DI536_14675</name>
</gene>
<dbReference type="CDD" id="cd16015">
    <property type="entry name" value="LTA_synthase"/>
    <property type="match status" value="1"/>
</dbReference>
<feature type="transmembrane region" description="Helical" evidence="6">
    <location>
        <begin position="154"/>
        <end position="172"/>
    </location>
</feature>
<evidence type="ECO:0000313" key="8">
    <source>
        <dbReference type="EMBL" id="PZR12805.1"/>
    </source>
</evidence>
<feature type="transmembrane region" description="Helical" evidence="6">
    <location>
        <begin position="122"/>
        <end position="142"/>
    </location>
</feature>
<keyword evidence="2" id="KW-1003">Cell membrane</keyword>
<proteinExistence type="predicted"/>
<dbReference type="InterPro" id="IPR017850">
    <property type="entry name" value="Alkaline_phosphatase_core_sf"/>
</dbReference>
<dbReference type="AlphaFoldDB" id="A0A2W5TNG0"/>
<keyword evidence="3 6" id="KW-0812">Transmembrane</keyword>
<evidence type="ECO:0000256" key="5">
    <source>
        <dbReference type="ARBA" id="ARBA00023136"/>
    </source>
</evidence>
<evidence type="ECO:0000256" key="2">
    <source>
        <dbReference type="ARBA" id="ARBA00022475"/>
    </source>
</evidence>
<evidence type="ECO:0000256" key="1">
    <source>
        <dbReference type="ARBA" id="ARBA00004651"/>
    </source>
</evidence>
<comment type="caution">
    <text evidence="8">The sequence shown here is derived from an EMBL/GenBank/DDBJ whole genome shotgun (WGS) entry which is preliminary data.</text>
</comment>
<accession>A0A2W5TNG0</accession>
<evidence type="ECO:0000256" key="6">
    <source>
        <dbReference type="SAM" id="Phobius"/>
    </source>
</evidence>
<sequence>MRSRDASVVVQLLIVAVTVTLASVALELLYRTAELPLGTWLVEHPVPALINAAMFMVISCVIVAIVGRALTATLISLALMLVLGLAHASTLKNLGRPLFPWDLMLFREAWAVLPFVTERYGVAPLVIAAVALVVGLGVSLRVGPRALGWRPRAALLLLPVLLSFALLPRPSAPLKTLGVRHRHWEQPENYRENGLLLTFVMNLPAANVQKPAEYERARVQTAINSQRTVHETFELKPDVIVVMSESLFDPTRLPGLTFEQDPLPTVHRLQREAASGSLYPPTFGGGTANTEFEFLTGHSMRFLPPGSVPYQQYLRRKQRSMASIFAANGYRTEAAHIYHRWFWERDAVYQHLGFQRFTTMEQVDLGEQKLFYPPDALLTKEIMRALTADHSPLFMFGISVEAHGPYEPNRYEDAAVHFSGPLDDDARAELSTYVEAISHADHELALLIEFLEKRSRPAVLVFFGDHLPSLPLTLRQTGVVESIDRINGLEPRQRAFLYEVPLLVWSNVKPGQRSLGAMSSTFLGPLILEETGTPGTPYMDFLDAVRRRLPVVSPHLISDADGVWHEAPPTELRALADDWWTLEYDALFGDDFVSEAPSEG</sequence>
<dbReference type="PANTHER" id="PTHR47371:SF3">
    <property type="entry name" value="PHOSPHOGLYCEROL TRANSFERASE I"/>
    <property type="match status" value="1"/>
</dbReference>
<dbReference type="PANTHER" id="PTHR47371">
    <property type="entry name" value="LIPOTEICHOIC ACID SYNTHASE"/>
    <property type="match status" value="1"/>
</dbReference>
<dbReference type="InterPro" id="IPR050448">
    <property type="entry name" value="OpgB/LTA_synthase_biosynth"/>
</dbReference>
<feature type="transmembrane region" description="Helical" evidence="6">
    <location>
        <begin position="46"/>
        <end position="66"/>
    </location>
</feature>
<comment type="subcellular location">
    <subcellularLocation>
        <location evidence="1">Cell membrane</location>
        <topology evidence="1">Multi-pass membrane protein</topology>
    </subcellularLocation>
</comment>
<keyword evidence="4 6" id="KW-1133">Transmembrane helix</keyword>
<name>A0A2W5TNG0_9BACT</name>
<dbReference type="Pfam" id="PF00884">
    <property type="entry name" value="Sulfatase"/>
    <property type="match status" value="1"/>
</dbReference>
<dbReference type="EMBL" id="QFQP01000011">
    <property type="protein sequence ID" value="PZR12805.1"/>
    <property type="molecule type" value="Genomic_DNA"/>
</dbReference>
<dbReference type="Proteomes" id="UP000249061">
    <property type="component" value="Unassembled WGS sequence"/>
</dbReference>
<organism evidence="8 9">
    <name type="scientific">Archangium gephyra</name>
    <dbReference type="NCBI Taxonomy" id="48"/>
    <lineage>
        <taxon>Bacteria</taxon>
        <taxon>Pseudomonadati</taxon>
        <taxon>Myxococcota</taxon>
        <taxon>Myxococcia</taxon>
        <taxon>Myxococcales</taxon>
        <taxon>Cystobacterineae</taxon>
        <taxon>Archangiaceae</taxon>
        <taxon>Archangium</taxon>
    </lineage>
</organism>
<evidence type="ECO:0000256" key="4">
    <source>
        <dbReference type="ARBA" id="ARBA00022989"/>
    </source>
</evidence>
<dbReference type="Gene3D" id="3.40.720.10">
    <property type="entry name" value="Alkaline Phosphatase, subunit A"/>
    <property type="match status" value="1"/>
</dbReference>
<keyword evidence="5 6" id="KW-0472">Membrane</keyword>
<evidence type="ECO:0000259" key="7">
    <source>
        <dbReference type="Pfam" id="PF00884"/>
    </source>
</evidence>
<dbReference type="InterPro" id="IPR000917">
    <property type="entry name" value="Sulfatase_N"/>
</dbReference>